<dbReference type="RefSeq" id="WP_046364657.1">
    <property type="nucleotide sequence ID" value="NZ_LAUZ02000072.1"/>
</dbReference>
<dbReference type="SUPFAM" id="SSF53613">
    <property type="entry name" value="Ribokinase-like"/>
    <property type="match status" value="1"/>
</dbReference>
<organism evidence="2 3">
    <name type="scientific">Mycolicibacterium obuense</name>
    <dbReference type="NCBI Taxonomy" id="1807"/>
    <lineage>
        <taxon>Bacteria</taxon>
        <taxon>Bacillati</taxon>
        <taxon>Actinomycetota</taxon>
        <taxon>Actinomycetes</taxon>
        <taxon>Mycobacteriales</taxon>
        <taxon>Mycobacteriaceae</taxon>
        <taxon>Mycolicibacterium</taxon>
    </lineage>
</organism>
<dbReference type="Pfam" id="PF00294">
    <property type="entry name" value="PfkB"/>
    <property type="match status" value="1"/>
</dbReference>
<proteinExistence type="predicted"/>
<sequence length="415" mass="44245">MIIVGGTYEEIVVVPESHDVAGSGLRAAASLANRDEVPRFHTVLNEDLREEAELVCEALRVNLAGAAERTEGIGFRYITPISAPSVNGPNSRIAGQLVVNESADTALVFGLVEASTRDVRVSARTVVYDPQRPRDAEPLDDLDGFDAERVVIVANSSEIQKLGGRADLREAAQRLLAEEPRICGVVTKRGAAGSLVSERSGAEVTHATVGAHPTRRVWPIGSGDVFSAGLAHAMDSGSELLEAARLGSAATAHWCSTRDPATPRSILDGHYEGVPRPIEPSTPKIYLAGPFFSLAERWLIETVRQELHSLGATTWSPVHEVGHGGLEVAQKDLDGLVECDVVLALLDHADPGTVFEVGWAVRANIPVVGYAQVLDPEGAKMLVGTEVEMHTDLSTACYRAAWAGMGLVPQPAWLT</sequence>
<comment type="caution">
    <text evidence="2">The sequence shown here is derived from an EMBL/GenBank/DDBJ whole genome shotgun (WGS) entry which is preliminary data.</text>
</comment>
<evidence type="ECO:0000259" key="1">
    <source>
        <dbReference type="Pfam" id="PF00294"/>
    </source>
</evidence>
<dbReference type="AlphaFoldDB" id="A0A0M2JZD0"/>
<dbReference type="Pfam" id="PF05014">
    <property type="entry name" value="Nuc_deoxyrib_tr"/>
    <property type="match status" value="1"/>
</dbReference>
<feature type="domain" description="Carbohydrate kinase PfkB" evidence="1">
    <location>
        <begin position="151"/>
        <end position="259"/>
    </location>
</feature>
<gene>
    <name evidence="2" type="ORF">WN67_19340</name>
</gene>
<dbReference type="InterPro" id="IPR011611">
    <property type="entry name" value="PfkB_dom"/>
</dbReference>
<name>A0A0M2JZD0_9MYCO</name>
<dbReference type="SUPFAM" id="SSF52309">
    <property type="entry name" value="N-(deoxy)ribosyltransferase-like"/>
    <property type="match status" value="1"/>
</dbReference>
<accession>A0A0M2JZD0</accession>
<dbReference type="PANTHER" id="PTHR15364:SF0">
    <property type="entry name" value="2'-DEOXYNUCLEOSIDE 5'-PHOSPHATE N-HYDROLASE 1"/>
    <property type="match status" value="1"/>
</dbReference>
<dbReference type="GO" id="GO:0009159">
    <property type="term" value="P:deoxyribonucleoside monophosphate catabolic process"/>
    <property type="evidence" value="ECO:0007669"/>
    <property type="project" value="TreeGrafter"/>
</dbReference>
<dbReference type="OrthoDB" id="9792663at2"/>
<dbReference type="Gene3D" id="3.40.1190.20">
    <property type="match status" value="1"/>
</dbReference>
<dbReference type="InterPro" id="IPR051239">
    <property type="entry name" value="2'-dNMP_N-hydrolase"/>
</dbReference>
<protein>
    <recommendedName>
        <fullName evidence="1">Carbohydrate kinase PfkB domain-containing protein</fullName>
    </recommendedName>
</protein>
<reference evidence="2 3" key="1">
    <citation type="journal article" date="2015" name="Genome Announc.">
        <title>Draft Genome Sequence of Mycobacterium obuense Strain UC1, Isolated from Patient Sputum.</title>
        <authorList>
            <person name="Greninger A.L."/>
            <person name="Cunningham G."/>
            <person name="Hsu E.D."/>
            <person name="Yu J.M."/>
            <person name="Chiu C.Y."/>
            <person name="Miller S."/>
        </authorList>
    </citation>
    <scope>NUCLEOTIDE SEQUENCE [LARGE SCALE GENOMIC DNA]</scope>
    <source>
        <strain evidence="2 3">UC1</strain>
    </source>
</reference>
<dbReference type="Gene3D" id="3.40.50.450">
    <property type="match status" value="1"/>
</dbReference>
<dbReference type="InterPro" id="IPR007710">
    <property type="entry name" value="Nucleoside_deoxyribTrfase"/>
</dbReference>
<dbReference type="Proteomes" id="UP000034150">
    <property type="component" value="Unassembled WGS sequence"/>
</dbReference>
<dbReference type="EMBL" id="LAUZ02000072">
    <property type="protein sequence ID" value="KKF00326.1"/>
    <property type="molecule type" value="Genomic_DNA"/>
</dbReference>
<dbReference type="PATRIC" id="fig|1807.13.peg.4737"/>
<dbReference type="GO" id="GO:0070694">
    <property type="term" value="F:5-hydroxymethyl-dUMP N-hydrolase activity"/>
    <property type="evidence" value="ECO:0007669"/>
    <property type="project" value="TreeGrafter"/>
</dbReference>
<dbReference type="InterPro" id="IPR029056">
    <property type="entry name" value="Ribokinase-like"/>
</dbReference>
<dbReference type="PANTHER" id="PTHR15364">
    <property type="entry name" value="2'-DEOXYNUCLEOSIDE 5'-PHOSPHATE N-HYDROLASE 1"/>
    <property type="match status" value="1"/>
</dbReference>
<keyword evidence="3" id="KW-1185">Reference proteome</keyword>
<evidence type="ECO:0000313" key="2">
    <source>
        <dbReference type="EMBL" id="KKF00326.1"/>
    </source>
</evidence>
<evidence type="ECO:0000313" key="3">
    <source>
        <dbReference type="Proteomes" id="UP000034150"/>
    </source>
</evidence>